<feature type="transmembrane region" description="Helical" evidence="1">
    <location>
        <begin position="34"/>
        <end position="56"/>
    </location>
</feature>
<feature type="transmembrane region" description="Helical" evidence="1">
    <location>
        <begin position="236"/>
        <end position="258"/>
    </location>
</feature>
<reference evidence="2 3" key="1">
    <citation type="submission" date="2013-05" db="EMBL/GenBank/DDBJ databases">
        <title>Complete genome sequence of the lipase-producing bacterium Photobacterium gaetbulicola Gung47.</title>
        <authorList>
            <person name="Kim Y.-O."/>
        </authorList>
    </citation>
    <scope>NUCLEOTIDE SEQUENCE [LARGE SCALE GENOMIC DNA]</scope>
    <source>
        <strain evidence="2 3">Gung47</strain>
    </source>
</reference>
<dbReference type="Pfam" id="PF06182">
    <property type="entry name" value="ABC2_membrane_6"/>
    <property type="match status" value="1"/>
</dbReference>
<dbReference type="Proteomes" id="UP000032303">
    <property type="component" value="Chromosome 1"/>
</dbReference>
<name>A0A0C5WEG5_9GAMM</name>
<keyword evidence="1" id="KW-1133">Transmembrane helix</keyword>
<protein>
    <submittedName>
        <fullName evidence="2">Putative ABC transporter permease protein</fullName>
    </submittedName>
</protein>
<dbReference type="STRING" id="658445.H744_1c0478"/>
<evidence type="ECO:0000313" key="3">
    <source>
        <dbReference type="Proteomes" id="UP000032303"/>
    </source>
</evidence>
<evidence type="ECO:0000313" key="2">
    <source>
        <dbReference type="EMBL" id="AJR05503.1"/>
    </source>
</evidence>
<feature type="transmembrane region" description="Helical" evidence="1">
    <location>
        <begin position="153"/>
        <end position="181"/>
    </location>
</feature>
<dbReference type="AlphaFoldDB" id="A0A0C5WEG5"/>
<dbReference type="EMBL" id="CP005973">
    <property type="protein sequence ID" value="AJR05503.1"/>
    <property type="molecule type" value="Genomic_DNA"/>
</dbReference>
<gene>
    <name evidence="2" type="ORF">H744_1c0478</name>
</gene>
<sequence length="270" mass="30362">MVVRVLDSIKFHVDLYLSLIAQHIKSKMQYRADFIIGAFSIIVINAVSIVSIWIVFQNVDDIKGWSFAELVFIYSFYLVASSPSQILCENLWTMSSKLVDGSFIKYYTKPVNMLFYYLSETVDLKGLGLLGFGFFGLSYASNEIGIAWSPLNVVALVFLLISASLIIASFMILTSASSFWTRYSFGLMTLSERLKDFSKYPVSILGKPLSVLFSTLLPLAFSAYYPSAYFIRGDEYSFALLLTPIIGVAFFLIAYYIWNLGAQYYEGTGA</sequence>
<keyword evidence="3" id="KW-1185">Reference proteome</keyword>
<dbReference type="KEGG" id="pgb:H744_1c0478"/>
<organism evidence="2 3">
    <name type="scientific">Photobacterium gaetbulicola Gung47</name>
    <dbReference type="NCBI Taxonomy" id="658445"/>
    <lineage>
        <taxon>Bacteria</taxon>
        <taxon>Pseudomonadati</taxon>
        <taxon>Pseudomonadota</taxon>
        <taxon>Gammaproteobacteria</taxon>
        <taxon>Vibrionales</taxon>
        <taxon>Vibrionaceae</taxon>
        <taxon>Photobacterium</taxon>
    </lineage>
</organism>
<dbReference type="PANTHER" id="PTHR36833">
    <property type="entry name" value="SLR0610 PROTEIN-RELATED"/>
    <property type="match status" value="1"/>
</dbReference>
<dbReference type="HOGENOM" id="CLU_071040_1_1_6"/>
<feature type="transmembrane region" description="Helical" evidence="1">
    <location>
        <begin position="122"/>
        <end position="141"/>
    </location>
</feature>
<dbReference type="PATRIC" id="fig|658445.3.peg.522"/>
<dbReference type="OrthoDB" id="9788195at2"/>
<dbReference type="InterPro" id="IPR010390">
    <property type="entry name" value="ABC-2_transporter-like"/>
</dbReference>
<keyword evidence="1" id="KW-0812">Transmembrane</keyword>
<feature type="transmembrane region" description="Helical" evidence="1">
    <location>
        <begin position="202"/>
        <end position="224"/>
    </location>
</feature>
<keyword evidence="1" id="KW-0472">Membrane</keyword>
<accession>A0A0C5WEG5</accession>
<proteinExistence type="predicted"/>
<dbReference type="PANTHER" id="PTHR36833:SF1">
    <property type="entry name" value="INTEGRAL MEMBRANE TRANSPORT PROTEIN"/>
    <property type="match status" value="1"/>
</dbReference>
<evidence type="ECO:0000256" key="1">
    <source>
        <dbReference type="SAM" id="Phobius"/>
    </source>
</evidence>